<feature type="compositionally biased region" description="Polar residues" evidence="1">
    <location>
        <begin position="1"/>
        <end position="12"/>
    </location>
</feature>
<dbReference type="Proteomes" id="UP000684084">
    <property type="component" value="Unassembled WGS sequence"/>
</dbReference>
<evidence type="ECO:0000256" key="1">
    <source>
        <dbReference type="SAM" id="MobiDB-lite"/>
    </source>
</evidence>
<gene>
    <name evidence="3" type="ORF">CHRIB12_LOCUS22102</name>
</gene>
<organism evidence="3 4">
    <name type="scientific">Rhizophagus irregularis</name>
    <dbReference type="NCBI Taxonomy" id="588596"/>
    <lineage>
        <taxon>Eukaryota</taxon>
        <taxon>Fungi</taxon>
        <taxon>Fungi incertae sedis</taxon>
        <taxon>Mucoromycota</taxon>
        <taxon>Glomeromycotina</taxon>
        <taxon>Glomeromycetes</taxon>
        <taxon>Glomerales</taxon>
        <taxon>Glomeraceae</taxon>
        <taxon>Rhizophagus</taxon>
    </lineage>
</organism>
<dbReference type="EMBL" id="CAGKOT010000073">
    <property type="protein sequence ID" value="CAB5391752.1"/>
    <property type="molecule type" value="Genomic_DNA"/>
</dbReference>
<protein>
    <recommendedName>
        <fullName evidence="2">DDE-1 domain-containing protein</fullName>
    </recommendedName>
</protein>
<feature type="region of interest" description="Disordered" evidence="1">
    <location>
        <begin position="1"/>
        <end position="20"/>
    </location>
</feature>
<dbReference type="Pfam" id="PF03184">
    <property type="entry name" value="DDE_1"/>
    <property type="match status" value="1"/>
</dbReference>
<name>A0A915ZYB1_9GLOM</name>
<dbReference type="InterPro" id="IPR004875">
    <property type="entry name" value="DDE_SF_endonuclease_dom"/>
</dbReference>
<comment type="caution">
    <text evidence="3">The sequence shown here is derived from an EMBL/GenBank/DDBJ whole genome shotgun (WGS) entry which is preliminary data.</text>
</comment>
<evidence type="ECO:0000259" key="2">
    <source>
        <dbReference type="Pfam" id="PF03184"/>
    </source>
</evidence>
<proteinExistence type="predicted"/>
<reference evidence="3" key="1">
    <citation type="submission" date="2020-05" db="EMBL/GenBank/DDBJ databases">
        <authorList>
            <person name="Rincon C."/>
            <person name="Sanders R I."/>
            <person name="Robbins C."/>
            <person name="Chaturvedi A."/>
        </authorList>
    </citation>
    <scope>NUCLEOTIDE SEQUENCE</scope>
    <source>
        <strain evidence="3">CHB12</strain>
    </source>
</reference>
<accession>A0A915ZYB1</accession>
<evidence type="ECO:0000313" key="3">
    <source>
        <dbReference type="EMBL" id="CAB5391752.1"/>
    </source>
</evidence>
<feature type="domain" description="DDE-1" evidence="2">
    <location>
        <begin position="113"/>
        <end position="177"/>
    </location>
</feature>
<dbReference type="OrthoDB" id="2405641at2759"/>
<sequence>MPKTKSALNKYSQAKGKDKMRTLPKRASLTIAQKHEICFKKINEPYIKNKELAELYNVSEGCISDTLKKSQKWLEIDPQALEAQGKRQNKLNFPEIEEALTLWVLKALENGVDISDQGIINSFKAQYQKLLLQNRIKAFDFQQLTGNSKSPINIKKAIKYVVSAWNKVLPKTIFNCWNKTGILPDDTNSYNKIEENRHNETEENEYREIQDLINKLEYTHPLTAEEYIRLDQENENAGISPSEEQIVAILKENNTMSDDEGDKDIISVTSSEALIAFDTIFNYVEQNDSQDIFDKSALMVMKKIRKIVYRNNFFSKKQSSLDLFVTDKGSKLKPNNTAIDPVDNNTMNREREGDNNIIDIENFDFEALYFNEFNFYNYEEDQGFIEYQIDENSLYK</sequence>
<dbReference type="AlphaFoldDB" id="A0A915ZYB1"/>
<dbReference type="GO" id="GO:0003676">
    <property type="term" value="F:nucleic acid binding"/>
    <property type="evidence" value="ECO:0007669"/>
    <property type="project" value="InterPro"/>
</dbReference>
<evidence type="ECO:0000313" key="4">
    <source>
        <dbReference type="Proteomes" id="UP000684084"/>
    </source>
</evidence>